<evidence type="ECO:0000313" key="1">
    <source>
        <dbReference type="EMBL" id="TBU24986.1"/>
    </source>
</evidence>
<sequence>MHAHGTRFVAGAPPGGVGPGGMAGHGARALAGSGLLCLGLCLCARGLRISPSASLSPSPWKTLSSRYVVCHHEILRVWNRGATEWEKKMVDERVGQRGRRSRRAGGANVHQKKHYVGWRRGARRLKTLAMKKQERCSLCQNLANAAGTVSARAPYYSWTGHSCQSCRLSPR</sequence>
<dbReference type="EMBL" id="ML143469">
    <property type="protein sequence ID" value="TBU24986.1"/>
    <property type="molecule type" value="Genomic_DNA"/>
</dbReference>
<dbReference type="AlphaFoldDB" id="A0A4Q9MGI9"/>
<proteinExistence type="predicted"/>
<accession>A0A4Q9MGI9</accession>
<reference evidence="1" key="1">
    <citation type="submission" date="2019-01" db="EMBL/GenBank/DDBJ databases">
        <title>Draft genome sequences of three monokaryotic isolates of the white-rot basidiomycete fungus Dichomitus squalens.</title>
        <authorList>
            <consortium name="DOE Joint Genome Institute"/>
            <person name="Lopez S.C."/>
            <person name="Andreopoulos B."/>
            <person name="Pangilinan J."/>
            <person name="Lipzen A."/>
            <person name="Riley R."/>
            <person name="Ahrendt S."/>
            <person name="Ng V."/>
            <person name="Barry K."/>
            <person name="Daum C."/>
            <person name="Grigoriev I.V."/>
            <person name="Hilden K.S."/>
            <person name="Makela M.R."/>
            <person name="de Vries R.P."/>
        </authorList>
    </citation>
    <scope>NUCLEOTIDE SEQUENCE [LARGE SCALE GENOMIC DNA]</scope>
    <source>
        <strain evidence="1">OM18370.1</strain>
    </source>
</reference>
<gene>
    <name evidence="1" type="ORF">BD311DRAFT_765512</name>
</gene>
<organism evidence="1">
    <name type="scientific">Dichomitus squalens</name>
    <dbReference type="NCBI Taxonomy" id="114155"/>
    <lineage>
        <taxon>Eukaryota</taxon>
        <taxon>Fungi</taxon>
        <taxon>Dikarya</taxon>
        <taxon>Basidiomycota</taxon>
        <taxon>Agaricomycotina</taxon>
        <taxon>Agaricomycetes</taxon>
        <taxon>Polyporales</taxon>
        <taxon>Polyporaceae</taxon>
        <taxon>Dichomitus</taxon>
    </lineage>
</organism>
<name>A0A4Q9MGI9_9APHY</name>
<dbReference type="Proteomes" id="UP000292957">
    <property type="component" value="Unassembled WGS sequence"/>
</dbReference>
<protein>
    <submittedName>
        <fullName evidence="1">Uncharacterized protein</fullName>
    </submittedName>
</protein>